<name>A0A9W6Q237_9ACTN</name>
<reference evidence="14" key="1">
    <citation type="submission" date="2023-02" db="EMBL/GenBank/DDBJ databases">
        <title>Actinomadura rubrobrunea NBRC 14622.</title>
        <authorList>
            <person name="Ichikawa N."/>
            <person name="Sato H."/>
            <person name="Tonouchi N."/>
        </authorList>
    </citation>
    <scope>NUCLEOTIDE SEQUENCE</scope>
    <source>
        <strain evidence="14">NBRC 14622</strain>
    </source>
</reference>
<dbReference type="GO" id="GO:0005886">
    <property type="term" value="C:plasma membrane"/>
    <property type="evidence" value="ECO:0007669"/>
    <property type="project" value="UniProtKB-SubCell"/>
</dbReference>
<dbReference type="Pfam" id="PF00664">
    <property type="entry name" value="ABC_membrane"/>
    <property type="match status" value="1"/>
</dbReference>
<evidence type="ECO:0000256" key="1">
    <source>
        <dbReference type="ARBA" id="ARBA00004651"/>
    </source>
</evidence>
<sequence>MKAVERRLVRWLPRRVLVLLVAVALAQAVLVVVQADALARAVAGLDARLLPVVAAAVAGRAVLAWAGSGVAGRAAAGVKARLREAVLARAGAPGAAGGGSAGGSGGGRVTLLTRGLDAVDPFFAGYVPQLVAACVVPPVVLAGLVAADWASAVVVAVTVPLVPVFGALVGLRTAEWTGRQWELLRRLGGHFRDVVAGLATLRAFGRTGHQSAVVRRLADEHRRATVGALRVAFLSSLVVELVCALSVALVAVPVGLRLLDGRMELAAGLLVLLLAPEVYAPLRALGSRFHASAEGVAVAGEVFAVLDSPAAPTGGGRVVAAEGPPEIVLEDVTVRYPGADRPALEKVSLRVAPGERVAVTGPSGAGKSTLLLVLAGLVTPESGRVLVDGVELGELDMAAWRARLGWVPQRPHLFAASVADNIRLGAPDAGDERVRQAARAAAAEEFIEELPDGYATVLGDGGAGLSAGQRQRLAIARAYATDAPVMLLDEPTARLDVRSERLLVDAARRLLEGRSAVVVAHRPALLSVADRVVRLVDGRLVPGDGTGARPSGSFDESPGGRCGGGVAA</sequence>
<keyword evidence="8 11" id="KW-0472">Membrane</keyword>
<keyword evidence="7 11" id="KW-1133">Transmembrane helix</keyword>
<evidence type="ECO:0000256" key="2">
    <source>
        <dbReference type="ARBA" id="ARBA00022448"/>
    </source>
</evidence>
<evidence type="ECO:0000256" key="8">
    <source>
        <dbReference type="ARBA" id="ARBA00023136"/>
    </source>
</evidence>
<proteinExistence type="inferred from homology"/>
<dbReference type="FunFam" id="3.40.50.300:FF:000299">
    <property type="entry name" value="ABC transporter ATP-binding protein/permease"/>
    <property type="match status" value="1"/>
</dbReference>
<evidence type="ECO:0000256" key="10">
    <source>
        <dbReference type="SAM" id="MobiDB-lite"/>
    </source>
</evidence>
<dbReference type="InterPro" id="IPR027417">
    <property type="entry name" value="P-loop_NTPase"/>
</dbReference>
<feature type="domain" description="ABC transmembrane type-1" evidence="13">
    <location>
        <begin position="16"/>
        <end position="294"/>
    </location>
</feature>
<keyword evidence="3" id="KW-1003">Cell membrane</keyword>
<dbReference type="InterPro" id="IPR011527">
    <property type="entry name" value="ABC1_TM_dom"/>
</dbReference>
<feature type="transmembrane region" description="Helical" evidence="11">
    <location>
        <begin position="152"/>
        <end position="171"/>
    </location>
</feature>
<accession>A0A9W6Q237</accession>
<keyword evidence="2" id="KW-0813">Transport</keyword>
<dbReference type="GO" id="GO:0042883">
    <property type="term" value="P:cysteine transport"/>
    <property type="evidence" value="ECO:0007669"/>
    <property type="project" value="InterPro"/>
</dbReference>
<organism evidence="14 15">
    <name type="scientific">Actinomadura rubrobrunea</name>
    <dbReference type="NCBI Taxonomy" id="115335"/>
    <lineage>
        <taxon>Bacteria</taxon>
        <taxon>Bacillati</taxon>
        <taxon>Actinomycetota</taxon>
        <taxon>Actinomycetes</taxon>
        <taxon>Streptosporangiales</taxon>
        <taxon>Thermomonosporaceae</taxon>
        <taxon>Actinomadura</taxon>
    </lineage>
</organism>
<dbReference type="Proteomes" id="UP001165124">
    <property type="component" value="Unassembled WGS sequence"/>
</dbReference>
<feature type="transmembrane region" description="Helical" evidence="11">
    <location>
        <begin position="123"/>
        <end position="146"/>
    </location>
</feature>
<feature type="domain" description="ABC transporter" evidence="12">
    <location>
        <begin position="327"/>
        <end position="562"/>
    </location>
</feature>
<dbReference type="Gene3D" id="3.40.50.300">
    <property type="entry name" value="P-loop containing nucleotide triphosphate hydrolases"/>
    <property type="match status" value="1"/>
</dbReference>
<evidence type="ECO:0000313" key="14">
    <source>
        <dbReference type="EMBL" id="GLW67361.1"/>
    </source>
</evidence>
<evidence type="ECO:0000256" key="5">
    <source>
        <dbReference type="ARBA" id="ARBA00022741"/>
    </source>
</evidence>
<evidence type="ECO:0000259" key="13">
    <source>
        <dbReference type="PROSITE" id="PS50929"/>
    </source>
</evidence>
<evidence type="ECO:0000256" key="3">
    <source>
        <dbReference type="ARBA" id="ARBA00022475"/>
    </source>
</evidence>
<dbReference type="PROSITE" id="PS00211">
    <property type="entry name" value="ABC_TRANSPORTER_1"/>
    <property type="match status" value="1"/>
</dbReference>
<dbReference type="SMART" id="SM00382">
    <property type="entry name" value="AAA"/>
    <property type="match status" value="1"/>
</dbReference>
<dbReference type="PROSITE" id="PS50893">
    <property type="entry name" value="ABC_TRANSPORTER_2"/>
    <property type="match status" value="1"/>
</dbReference>
<dbReference type="NCBIfam" id="TIGR02857">
    <property type="entry name" value="CydD"/>
    <property type="match status" value="1"/>
</dbReference>
<evidence type="ECO:0000256" key="6">
    <source>
        <dbReference type="ARBA" id="ARBA00022840"/>
    </source>
</evidence>
<keyword evidence="5" id="KW-0547">Nucleotide-binding</keyword>
<dbReference type="InterPro" id="IPR039421">
    <property type="entry name" value="Type_1_exporter"/>
</dbReference>
<gene>
    <name evidence="14" type="ORF">Arub01_56040</name>
</gene>
<dbReference type="SUPFAM" id="SSF52540">
    <property type="entry name" value="P-loop containing nucleoside triphosphate hydrolases"/>
    <property type="match status" value="1"/>
</dbReference>
<dbReference type="PANTHER" id="PTHR24221">
    <property type="entry name" value="ATP-BINDING CASSETTE SUB-FAMILY B"/>
    <property type="match status" value="1"/>
</dbReference>
<keyword evidence="4 11" id="KW-0812">Transmembrane</keyword>
<feature type="region of interest" description="Disordered" evidence="10">
    <location>
        <begin position="544"/>
        <end position="568"/>
    </location>
</feature>
<dbReference type="PANTHER" id="PTHR24221:SF590">
    <property type="entry name" value="COMPONENT LINKED WITH THE ASSEMBLY OF CYTOCHROME' TRANSPORT TRANSMEMBRANE ATP-BINDING PROTEIN ABC TRANSPORTER CYDD-RELATED"/>
    <property type="match status" value="1"/>
</dbReference>
<evidence type="ECO:0000256" key="11">
    <source>
        <dbReference type="SAM" id="Phobius"/>
    </source>
</evidence>
<evidence type="ECO:0000256" key="7">
    <source>
        <dbReference type="ARBA" id="ARBA00022989"/>
    </source>
</evidence>
<dbReference type="InterPro" id="IPR017871">
    <property type="entry name" value="ABC_transporter-like_CS"/>
</dbReference>
<dbReference type="GO" id="GO:0016887">
    <property type="term" value="F:ATP hydrolysis activity"/>
    <property type="evidence" value="ECO:0007669"/>
    <property type="project" value="InterPro"/>
</dbReference>
<dbReference type="EMBL" id="BSRZ01000022">
    <property type="protein sequence ID" value="GLW67361.1"/>
    <property type="molecule type" value="Genomic_DNA"/>
</dbReference>
<comment type="subcellular location">
    <subcellularLocation>
        <location evidence="1">Cell membrane</location>
        <topology evidence="1">Multi-pass membrane protein</topology>
    </subcellularLocation>
</comment>
<dbReference type="InterPro" id="IPR003439">
    <property type="entry name" value="ABC_transporter-like_ATP-bd"/>
</dbReference>
<dbReference type="GO" id="GO:0005524">
    <property type="term" value="F:ATP binding"/>
    <property type="evidence" value="ECO:0007669"/>
    <property type="project" value="UniProtKB-KW"/>
</dbReference>
<keyword evidence="15" id="KW-1185">Reference proteome</keyword>
<feature type="transmembrane region" description="Helical" evidence="11">
    <location>
        <begin position="231"/>
        <end position="253"/>
    </location>
</feature>
<evidence type="ECO:0000313" key="15">
    <source>
        <dbReference type="Proteomes" id="UP001165124"/>
    </source>
</evidence>
<dbReference type="InterPro" id="IPR014216">
    <property type="entry name" value="ABC_transptr_CydD"/>
</dbReference>
<evidence type="ECO:0008006" key="16">
    <source>
        <dbReference type="Google" id="ProtNLM"/>
    </source>
</evidence>
<dbReference type="SUPFAM" id="SSF90123">
    <property type="entry name" value="ABC transporter transmembrane region"/>
    <property type="match status" value="1"/>
</dbReference>
<keyword evidence="6" id="KW-0067">ATP-binding</keyword>
<evidence type="ECO:0000256" key="4">
    <source>
        <dbReference type="ARBA" id="ARBA00022692"/>
    </source>
</evidence>
<dbReference type="AlphaFoldDB" id="A0A9W6Q237"/>
<comment type="similarity">
    <text evidence="9">Belongs to the ABC transporter superfamily. Lipid exporter (TC 3.A.1.106) family.</text>
</comment>
<protein>
    <recommendedName>
        <fullName evidence="16">Thiol reductant ABC exporter subunit CydD</fullName>
    </recommendedName>
</protein>
<dbReference type="GO" id="GO:0140359">
    <property type="term" value="F:ABC-type transporter activity"/>
    <property type="evidence" value="ECO:0007669"/>
    <property type="project" value="InterPro"/>
</dbReference>
<dbReference type="Pfam" id="PF00005">
    <property type="entry name" value="ABC_tran"/>
    <property type="match status" value="1"/>
</dbReference>
<comment type="caution">
    <text evidence="14">The sequence shown here is derived from an EMBL/GenBank/DDBJ whole genome shotgun (WGS) entry which is preliminary data.</text>
</comment>
<evidence type="ECO:0000256" key="9">
    <source>
        <dbReference type="ARBA" id="ARBA00061644"/>
    </source>
</evidence>
<feature type="transmembrane region" description="Helical" evidence="11">
    <location>
        <begin position="49"/>
        <end position="71"/>
    </location>
</feature>
<dbReference type="InterPro" id="IPR036640">
    <property type="entry name" value="ABC1_TM_sf"/>
</dbReference>
<dbReference type="PROSITE" id="PS50929">
    <property type="entry name" value="ABC_TM1F"/>
    <property type="match status" value="1"/>
</dbReference>
<dbReference type="CDD" id="cd03228">
    <property type="entry name" value="ABCC_MRP_Like"/>
    <property type="match status" value="1"/>
</dbReference>
<dbReference type="Gene3D" id="1.20.1560.10">
    <property type="entry name" value="ABC transporter type 1, transmembrane domain"/>
    <property type="match status" value="1"/>
</dbReference>
<dbReference type="InterPro" id="IPR003593">
    <property type="entry name" value="AAA+_ATPase"/>
</dbReference>
<evidence type="ECO:0000259" key="12">
    <source>
        <dbReference type="PROSITE" id="PS50893"/>
    </source>
</evidence>